<organism evidence="11">
    <name type="scientific">Gaeavirus sp</name>
    <dbReference type="NCBI Taxonomy" id="2487767"/>
    <lineage>
        <taxon>Viruses</taxon>
        <taxon>Varidnaviria</taxon>
        <taxon>Bamfordvirae</taxon>
        <taxon>Nucleocytoviricota</taxon>
        <taxon>Megaviricetes</taxon>
        <taxon>Imitervirales</taxon>
        <taxon>Mimiviridae</taxon>
        <taxon>Klosneuvirinae</taxon>
    </lineage>
</organism>
<dbReference type="EMBL" id="MK072200">
    <property type="protein sequence ID" value="AYV79942.1"/>
    <property type="molecule type" value="Genomic_DNA"/>
</dbReference>
<dbReference type="InterPro" id="IPR002464">
    <property type="entry name" value="DNA/RNA_helicase_DEAH_CS"/>
</dbReference>
<dbReference type="CDD" id="cd18793">
    <property type="entry name" value="SF2_C_SNF"/>
    <property type="match status" value="1"/>
</dbReference>
<dbReference type="PROSITE" id="PS00690">
    <property type="entry name" value="DEAH_ATP_HELICASE"/>
    <property type="match status" value="1"/>
</dbReference>
<sequence length="509" mass="58823">MSISINKLNDCNNLPRSKIREMANKLNIDYESILSSNNSNSEINNKICNQIKKKYNKINPCGTILHNDTELTIKKHQVSVANHLIENRGAIVVHSVGTGKTLSAIATAQCLLLDGIIDKIIVVTPTSLQENFKNQMRMYGLLEDDFDSYNFYTIQRLVNAIEDNSAISPRKSLIIIDEAHNLRTINGSRVDSIFEYAKQAKRILLLTATPLINYQYDIINLIALIHGDIPITIEKFKTISTNKTKLQEYLSDIFSFYIKDKQDINFPDKKVLEIFLPMNDKYLKLYEEIETGEVNRIPDFRDKNIHVFYNGLRRASNILERKSPKVDWIITKIKSEPNAKYIIFSNFLNMGLKPIMTYLDSKKINYGYVTGDLTITERQDAVDEYNNDDIKILFISKAGSEGLDLKGTTYIIIMESAWNLNLIEQIIGRGVRYKSHEGLKESKKRVTVYKLILVKPIEYKNINKITNNYLLDLNGQMLSVDLYLRNYAWLKQQELIKFYKILQKHKIDH</sequence>
<comment type="similarity">
    <text evidence="1">Belongs to the helicase family. VETF subfamily.</text>
</comment>
<keyword evidence="4" id="KW-0378">Hydrolase</keyword>
<dbReference type="GO" id="GO:0004386">
    <property type="term" value="F:helicase activity"/>
    <property type="evidence" value="ECO:0007669"/>
    <property type="project" value="UniProtKB-KW"/>
</dbReference>
<dbReference type="Gene3D" id="3.40.50.300">
    <property type="entry name" value="P-loop containing nucleotide triphosphate hydrolases"/>
    <property type="match status" value="2"/>
</dbReference>
<evidence type="ECO:0000259" key="9">
    <source>
        <dbReference type="PROSITE" id="PS51192"/>
    </source>
</evidence>
<keyword evidence="5" id="KW-0347">Helicase</keyword>
<dbReference type="SMART" id="SM00487">
    <property type="entry name" value="DEXDc"/>
    <property type="match status" value="1"/>
</dbReference>
<accession>A0A3G4ZYG4</accession>
<dbReference type="PANTHER" id="PTHR45766:SF3">
    <property type="entry name" value="DNA ANNEALING HELICASE AND ENDONUCLEASE ZRANB3"/>
    <property type="match status" value="1"/>
</dbReference>
<evidence type="ECO:0000256" key="2">
    <source>
        <dbReference type="ARBA" id="ARBA00017865"/>
    </source>
</evidence>
<protein>
    <recommendedName>
        <fullName evidence="2">Early transcription factor 70 kDa subunit</fullName>
    </recommendedName>
    <alternativeName>
        <fullName evidence="8">ATP-dependent helicase VETFS</fullName>
    </alternativeName>
</protein>
<dbReference type="Pfam" id="PF00271">
    <property type="entry name" value="Helicase_C"/>
    <property type="match status" value="1"/>
</dbReference>
<keyword evidence="6" id="KW-0067">ATP-binding</keyword>
<dbReference type="Pfam" id="PF04851">
    <property type="entry name" value="ResIII"/>
    <property type="match status" value="1"/>
</dbReference>
<dbReference type="InterPro" id="IPR001650">
    <property type="entry name" value="Helicase_C-like"/>
</dbReference>
<dbReference type="InterPro" id="IPR027417">
    <property type="entry name" value="P-loop_NTPase"/>
</dbReference>
<dbReference type="PROSITE" id="PS51192">
    <property type="entry name" value="HELICASE_ATP_BIND_1"/>
    <property type="match status" value="1"/>
</dbReference>
<dbReference type="InterPro" id="IPR006935">
    <property type="entry name" value="Helicase/UvrB_N"/>
</dbReference>
<feature type="domain" description="Helicase ATP-binding" evidence="9">
    <location>
        <begin position="81"/>
        <end position="228"/>
    </location>
</feature>
<evidence type="ECO:0000313" key="11">
    <source>
        <dbReference type="EMBL" id="AYV79942.1"/>
    </source>
</evidence>
<name>A0A3G4ZYG4_9VIRU</name>
<evidence type="ECO:0000256" key="7">
    <source>
        <dbReference type="ARBA" id="ARBA00023159"/>
    </source>
</evidence>
<dbReference type="PANTHER" id="PTHR45766">
    <property type="entry name" value="DNA ANNEALING HELICASE AND ENDONUCLEASE ZRANB3 FAMILY MEMBER"/>
    <property type="match status" value="1"/>
</dbReference>
<proteinExistence type="inferred from homology"/>
<evidence type="ECO:0000256" key="6">
    <source>
        <dbReference type="ARBA" id="ARBA00022840"/>
    </source>
</evidence>
<reference evidence="11" key="1">
    <citation type="submission" date="2018-10" db="EMBL/GenBank/DDBJ databases">
        <title>Hidden diversity of soil giant viruses.</title>
        <authorList>
            <person name="Schulz F."/>
            <person name="Alteio L."/>
            <person name="Goudeau D."/>
            <person name="Ryan E.M."/>
            <person name="Malmstrom R.R."/>
            <person name="Blanchard J."/>
            <person name="Woyke T."/>
        </authorList>
    </citation>
    <scope>NUCLEOTIDE SEQUENCE</scope>
    <source>
        <strain evidence="11">GAV1</strain>
    </source>
</reference>
<keyword evidence="7" id="KW-0010">Activator</keyword>
<keyword evidence="3" id="KW-0547">Nucleotide-binding</keyword>
<dbReference type="GO" id="GO:0031297">
    <property type="term" value="P:replication fork processing"/>
    <property type="evidence" value="ECO:0007669"/>
    <property type="project" value="TreeGrafter"/>
</dbReference>
<evidence type="ECO:0000256" key="8">
    <source>
        <dbReference type="ARBA" id="ARBA00032553"/>
    </source>
</evidence>
<evidence type="ECO:0000259" key="10">
    <source>
        <dbReference type="PROSITE" id="PS51194"/>
    </source>
</evidence>
<dbReference type="GO" id="GO:0016787">
    <property type="term" value="F:hydrolase activity"/>
    <property type="evidence" value="ECO:0007669"/>
    <property type="project" value="UniProtKB-KW"/>
</dbReference>
<feature type="domain" description="Helicase C-terminal" evidence="10">
    <location>
        <begin position="325"/>
        <end position="470"/>
    </location>
</feature>
<evidence type="ECO:0000256" key="5">
    <source>
        <dbReference type="ARBA" id="ARBA00022806"/>
    </source>
</evidence>
<dbReference type="InterPro" id="IPR014001">
    <property type="entry name" value="Helicase_ATP-bd"/>
</dbReference>
<evidence type="ECO:0000256" key="4">
    <source>
        <dbReference type="ARBA" id="ARBA00022801"/>
    </source>
</evidence>
<evidence type="ECO:0000256" key="1">
    <source>
        <dbReference type="ARBA" id="ARBA00008152"/>
    </source>
</evidence>
<dbReference type="GO" id="GO:0006281">
    <property type="term" value="P:DNA repair"/>
    <property type="evidence" value="ECO:0007669"/>
    <property type="project" value="TreeGrafter"/>
</dbReference>
<dbReference type="PROSITE" id="PS51194">
    <property type="entry name" value="HELICASE_CTER"/>
    <property type="match status" value="1"/>
</dbReference>
<gene>
    <name evidence="11" type="ORF">Gaeavirus2_24</name>
</gene>
<dbReference type="GO" id="GO:0005524">
    <property type="term" value="F:ATP binding"/>
    <property type="evidence" value="ECO:0007669"/>
    <property type="project" value="UniProtKB-KW"/>
</dbReference>
<dbReference type="SUPFAM" id="SSF52540">
    <property type="entry name" value="P-loop containing nucleoside triphosphate hydrolases"/>
    <property type="match status" value="2"/>
</dbReference>
<dbReference type="InterPro" id="IPR049730">
    <property type="entry name" value="SNF2/RAD54-like_C"/>
</dbReference>
<dbReference type="GO" id="GO:0004520">
    <property type="term" value="F:DNA endonuclease activity"/>
    <property type="evidence" value="ECO:0007669"/>
    <property type="project" value="TreeGrafter"/>
</dbReference>
<dbReference type="GO" id="GO:0003677">
    <property type="term" value="F:DNA binding"/>
    <property type="evidence" value="ECO:0007669"/>
    <property type="project" value="InterPro"/>
</dbReference>
<dbReference type="SMART" id="SM00490">
    <property type="entry name" value="HELICc"/>
    <property type="match status" value="1"/>
</dbReference>
<evidence type="ECO:0000256" key="3">
    <source>
        <dbReference type="ARBA" id="ARBA00022741"/>
    </source>
</evidence>